<dbReference type="EMBL" id="CAKXAJ010000894">
    <property type="protein sequence ID" value="CAH2207657.1"/>
    <property type="molecule type" value="Genomic_DNA"/>
</dbReference>
<name>A0A8S4QD87_9NEOP</name>
<gene>
    <name evidence="1" type="primary">jg5580</name>
    <name evidence="1" type="ORF">PAEG_LOCUS277</name>
</gene>
<proteinExistence type="predicted"/>
<dbReference type="AlphaFoldDB" id="A0A8S4QD87"/>
<comment type="caution">
    <text evidence="1">The sequence shown here is derived from an EMBL/GenBank/DDBJ whole genome shotgun (WGS) entry which is preliminary data.</text>
</comment>
<evidence type="ECO:0000313" key="2">
    <source>
        <dbReference type="Proteomes" id="UP000838756"/>
    </source>
</evidence>
<evidence type="ECO:0000313" key="1">
    <source>
        <dbReference type="EMBL" id="CAH2207657.1"/>
    </source>
</evidence>
<dbReference type="Proteomes" id="UP000838756">
    <property type="component" value="Unassembled WGS sequence"/>
</dbReference>
<protein>
    <submittedName>
        <fullName evidence="1">Jg5580 protein</fullName>
    </submittedName>
</protein>
<reference evidence="1" key="1">
    <citation type="submission" date="2022-03" db="EMBL/GenBank/DDBJ databases">
        <authorList>
            <person name="Lindestad O."/>
        </authorList>
    </citation>
    <scope>NUCLEOTIDE SEQUENCE</scope>
</reference>
<organism evidence="1 2">
    <name type="scientific">Pararge aegeria aegeria</name>
    <dbReference type="NCBI Taxonomy" id="348720"/>
    <lineage>
        <taxon>Eukaryota</taxon>
        <taxon>Metazoa</taxon>
        <taxon>Ecdysozoa</taxon>
        <taxon>Arthropoda</taxon>
        <taxon>Hexapoda</taxon>
        <taxon>Insecta</taxon>
        <taxon>Pterygota</taxon>
        <taxon>Neoptera</taxon>
        <taxon>Endopterygota</taxon>
        <taxon>Lepidoptera</taxon>
        <taxon>Glossata</taxon>
        <taxon>Ditrysia</taxon>
        <taxon>Papilionoidea</taxon>
        <taxon>Nymphalidae</taxon>
        <taxon>Satyrinae</taxon>
        <taxon>Satyrini</taxon>
        <taxon>Parargina</taxon>
        <taxon>Pararge</taxon>
    </lineage>
</organism>
<feature type="non-terminal residue" evidence="1">
    <location>
        <position position="1"/>
    </location>
</feature>
<accession>A0A8S4QD87</accession>
<sequence length="50" mass="5685">CQYLWSRSDVRVMIDDVKHQLLRRRLGVAQVEGLGLLGVDRQAPGVQPVR</sequence>
<keyword evidence="2" id="KW-1185">Reference proteome</keyword>